<keyword evidence="4" id="KW-0472">Membrane</keyword>
<feature type="region of interest" description="Disordered" evidence="3">
    <location>
        <begin position="1"/>
        <end position="34"/>
    </location>
</feature>
<name>A0ABR3F517_9AGAR</name>
<feature type="transmembrane region" description="Helical" evidence="4">
    <location>
        <begin position="135"/>
        <end position="159"/>
    </location>
</feature>
<feature type="region of interest" description="Disordered" evidence="3">
    <location>
        <begin position="175"/>
        <end position="196"/>
    </location>
</feature>
<evidence type="ECO:0000256" key="3">
    <source>
        <dbReference type="SAM" id="MobiDB-lite"/>
    </source>
</evidence>
<feature type="region of interest" description="Disordered" evidence="3">
    <location>
        <begin position="60"/>
        <end position="133"/>
    </location>
</feature>
<keyword evidence="1 2" id="KW-0728">SH3 domain</keyword>
<accession>A0ABR3F517</accession>
<evidence type="ECO:0000313" key="6">
    <source>
        <dbReference type="EMBL" id="KAL0570145.1"/>
    </source>
</evidence>
<evidence type="ECO:0000259" key="5">
    <source>
        <dbReference type="PROSITE" id="PS50002"/>
    </source>
</evidence>
<protein>
    <recommendedName>
        <fullName evidence="5">SH3 domain-containing protein</fullName>
    </recommendedName>
</protein>
<evidence type="ECO:0000256" key="2">
    <source>
        <dbReference type="PROSITE-ProRule" id="PRU00192"/>
    </source>
</evidence>
<dbReference type="Pfam" id="PF14604">
    <property type="entry name" value="SH3_9"/>
    <property type="match status" value="1"/>
</dbReference>
<dbReference type="SMART" id="SM00326">
    <property type="entry name" value="SH3"/>
    <property type="match status" value="1"/>
</dbReference>
<dbReference type="InterPro" id="IPR036028">
    <property type="entry name" value="SH3-like_dom_sf"/>
</dbReference>
<feature type="compositionally biased region" description="Polar residues" evidence="3">
    <location>
        <begin position="284"/>
        <end position="296"/>
    </location>
</feature>
<dbReference type="EMBL" id="JBAHYK010000985">
    <property type="protein sequence ID" value="KAL0570145.1"/>
    <property type="molecule type" value="Genomic_DNA"/>
</dbReference>
<evidence type="ECO:0000313" key="7">
    <source>
        <dbReference type="Proteomes" id="UP001465976"/>
    </source>
</evidence>
<keyword evidence="7" id="KW-1185">Reference proteome</keyword>
<feature type="compositionally biased region" description="Low complexity" evidence="3">
    <location>
        <begin position="105"/>
        <end position="133"/>
    </location>
</feature>
<dbReference type="Gene3D" id="2.30.30.40">
    <property type="entry name" value="SH3 Domains"/>
    <property type="match status" value="1"/>
</dbReference>
<feature type="region of interest" description="Disordered" evidence="3">
    <location>
        <begin position="268"/>
        <end position="297"/>
    </location>
</feature>
<dbReference type="Proteomes" id="UP001465976">
    <property type="component" value="Unassembled WGS sequence"/>
</dbReference>
<dbReference type="PROSITE" id="PS50002">
    <property type="entry name" value="SH3"/>
    <property type="match status" value="1"/>
</dbReference>
<evidence type="ECO:0000256" key="4">
    <source>
        <dbReference type="SAM" id="Phobius"/>
    </source>
</evidence>
<reference evidence="6 7" key="1">
    <citation type="submission" date="2024-02" db="EMBL/GenBank/DDBJ databases">
        <title>A draft genome for the cacao thread blight pathogen Marasmius crinis-equi.</title>
        <authorList>
            <person name="Cohen S.P."/>
            <person name="Baruah I.K."/>
            <person name="Amoako-Attah I."/>
            <person name="Bukari Y."/>
            <person name="Meinhardt L.W."/>
            <person name="Bailey B.A."/>
        </authorList>
    </citation>
    <scope>NUCLEOTIDE SEQUENCE [LARGE SCALE GENOMIC DNA]</scope>
    <source>
        <strain evidence="6 7">GH-76</strain>
    </source>
</reference>
<keyword evidence="4" id="KW-1133">Transmembrane helix</keyword>
<dbReference type="SUPFAM" id="SSF50044">
    <property type="entry name" value="SH3-domain"/>
    <property type="match status" value="1"/>
</dbReference>
<proteinExistence type="predicted"/>
<feature type="compositionally biased region" description="Low complexity" evidence="3">
    <location>
        <begin position="66"/>
        <end position="95"/>
    </location>
</feature>
<gene>
    <name evidence="6" type="ORF">V5O48_011823</name>
</gene>
<feature type="domain" description="SH3" evidence="5">
    <location>
        <begin position="292"/>
        <end position="352"/>
    </location>
</feature>
<feature type="compositionally biased region" description="Basic residues" evidence="3">
    <location>
        <begin position="10"/>
        <end position="23"/>
    </location>
</feature>
<dbReference type="InterPro" id="IPR001452">
    <property type="entry name" value="SH3_domain"/>
</dbReference>
<feature type="compositionally biased region" description="Pro residues" evidence="3">
    <location>
        <begin position="268"/>
        <end position="283"/>
    </location>
</feature>
<keyword evidence="4" id="KW-0812">Transmembrane</keyword>
<comment type="caution">
    <text evidence="6">The sequence shown here is derived from an EMBL/GenBank/DDBJ whole genome shotgun (WGS) entry which is preliminary data.</text>
</comment>
<evidence type="ECO:0000256" key="1">
    <source>
        <dbReference type="ARBA" id="ARBA00022443"/>
    </source>
</evidence>
<sequence length="376" mass="39326">MAFDSDTTTRRRRGAMVQRRKLRGSAGRNVLYRRQSPEEDAISLPSTGIVSLTVTRVIPILPPTPTTASRSTISTPTPSRASTTPRPSSSSSSSTDRALPTIPISSSSSSTSVFSSTSSSSAADTSSSVQKGRGLSSGAVAGIAIAVVVVLAALITFLVRRRMIARRAEKREQWYGQGGFPPPPEMVRSNSAPPPSGFEIDASGIPTPFPLYTQPTPPPPPPFVMSERPGSLIPGRRGSDFSPSVLPLTFQAQPSAVPIAVPVVPPPPPPPASAPPPPPPQSPLGPSTNGTPSSRNAVVRCTFNPSMADELSISTGETIRVLLEYDDGWALCTNHKGRQGVVPLECLGGDVSDNSGVVSGDQAPGLQRGSSLRRQQ</sequence>
<organism evidence="6 7">
    <name type="scientific">Marasmius crinis-equi</name>
    <dbReference type="NCBI Taxonomy" id="585013"/>
    <lineage>
        <taxon>Eukaryota</taxon>
        <taxon>Fungi</taxon>
        <taxon>Dikarya</taxon>
        <taxon>Basidiomycota</taxon>
        <taxon>Agaricomycotina</taxon>
        <taxon>Agaricomycetes</taxon>
        <taxon>Agaricomycetidae</taxon>
        <taxon>Agaricales</taxon>
        <taxon>Marasmiineae</taxon>
        <taxon>Marasmiaceae</taxon>
        <taxon>Marasmius</taxon>
    </lineage>
</organism>
<feature type="region of interest" description="Disordered" evidence="3">
    <location>
        <begin position="353"/>
        <end position="376"/>
    </location>
</feature>